<accession>A0A0F9YLK6</accession>
<dbReference type="Proteomes" id="UP000034350">
    <property type="component" value="Unassembled WGS sequence"/>
</dbReference>
<feature type="non-terminal residue" evidence="1">
    <location>
        <position position="232"/>
    </location>
</feature>
<evidence type="ECO:0000313" key="2">
    <source>
        <dbReference type="Proteomes" id="UP000034350"/>
    </source>
</evidence>
<organism evidence="1 2">
    <name type="scientific">Vairimorpha ceranae</name>
    <dbReference type="NCBI Taxonomy" id="40302"/>
    <lineage>
        <taxon>Eukaryota</taxon>
        <taxon>Fungi</taxon>
        <taxon>Fungi incertae sedis</taxon>
        <taxon>Microsporidia</taxon>
        <taxon>Nosematidae</taxon>
        <taxon>Vairimorpha</taxon>
    </lineage>
</organism>
<reference evidence="1 2" key="1">
    <citation type="journal article" date="2015" name="Environ. Microbiol.">
        <title>Genome analyses suggest the presence of polyploidy and recent human-driven expansions in eight global populations of the honeybee pathogen Nosema ceranae.</title>
        <authorList>
            <person name="Pelin A."/>
            <person name="Selman M."/>
            <person name="Aris-Brosou S."/>
            <person name="Farinelli L."/>
            <person name="Corradi N."/>
        </authorList>
    </citation>
    <scope>NUCLEOTIDE SEQUENCE [LARGE SCALE GENOMIC DNA]</scope>
    <source>
        <strain evidence="1 2">PA08 1199</strain>
    </source>
</reference>
<dbReference type="VEuPathDB" id="MicrosporidiaDB:AAJ76_3110001386"/>
<dbReference type="AlphaFoldDB" id="A0A0F9YLK6"/>
<dbReference type="RefSeq" id="XP_024329424.1">
    <property type="nucleotide sequence ID" value="XM_024475155.1"/>
</dbReference>
<dbReference type="EMBL" id="JPQZ01000311">
    <property type="protein sequence ID" value="KKO73682.1"/>
    <property type="molecule type" value="Genomic_DNA"/>
</dbReference>
<name>A0A0F9YLK6_9MICR</name>
<comment type="caution">
    <text evidence="1">The sequence shown here is derived from an EMBL/GenBank/DDBJ whole genome shotgun (WGS) entry which is preliminary data.</text>
</comment>
<dbReference type="GeneID" id="36320088"/>
<evidence type="ECO:0000313" key="1">
    <source>
        <dbReference type="EMBL" id="KKO73682.1"/>
    </source>
</evidence>
<protein>
    <submittedName>
        <fullName evidence="1">Uncharacterized protein</fullName>
    </submittedName>
</protein>
<sequence>MCKKVAVNYTSARTLNLQRTQRAVRDAGLGADVSNNGTSTRTSIFGRCIEGGEPINTSARKGKKELKRKKIMKTWEAFKNKNKIEGQVLGDVLLPKNLNKDKEFVLDSDIYVGKKVVGEEVVDEMVVVDCNLDANKELTCNIKEVKKSEVLDTTDFRALIKDTNTKKVTFINKVEVYCYEQEIVKEKNDKQLNAKNNKSYLTNGIVESSKILVSSIDTVIGNSNKNVVNDES</sequence>
<keyword evidence="2" id="KW-1185">Reference proteome</keyword>
<proteinExistence type="predicted"/>
<dbReference type="VEuPathDB" id="MicrosporidiaDB:NCER_102381"/>
<gene>
    <name evidence="1" type="ORF">AAJ76_3110001386</name>
</gene>